<dbReference type="EMBL" id="JYFE01000041">
    <property type="protein sequence ID" value="KIT16022.1"/>
    <property type="molecule type" value="Genomic_DNA"/>
</dbReference>
<dbReference type="AlphaFoldDB" id="A0A0D1CMJ8"/>
<comment type="subunit">
    <text evidence="13">Interacts with CtaB.</text>
</comment>
<keyword evidence="9 13" id="KW-0350">Heme biosynthesis</keyword>
<feature type="transmembrane region" description="Helical" evidence="13">
    <location>
        <begin position="316"/>
        <end position="336"/>
    </location>
</feature>
<comment type="catalytic activity">
    <reaction evidence="12">
        <text>Fe(II)-heme o + 2 A + H2O = Fe(II)-heme a + 2 AH2</text>
        <dbReference type="Rhea" id="RHEA:63388"/>
        <dbReference type="ChEBI" id="CHEBI:13193"/>
        <dbReference type="ChEBI" id="CHEBI:15377"/>
        <dbReference type="ChEBI" id="CHEBI:17499"/>
        <dbReference type="ChEBI" id="CHEBI:60530"/>
        <dbReference type="ChEBI" id="CHEBI:61715"/>
        <dbReference type="EC" id="1.17.99.9"/>
    </reaction>
    <physiologicalReaction direction="left-to-right" evidence="12">
        <dbReference type="Rhea" id="RHEA:63389"/>
    </physiologicalReaction>
</comment>
<evidence type="ECO:0000256" key="9">
    <source>
        <dbReference type="ARBA" id="ARBA00023133"/>
    </source>
</evidence>
<feature type="binding site" description="axial binding residue" evidence="13">
    <location>
        <position position="348"/>
    </location>
    <ligand>
        <name>heme</name>
        <dbReference type="ChEBI" id="CHEBI:30413"/>
    </ligand>
    <ligandPart>
        <name>Fe</name>
        <dbReference type="ChEBI" id="CHEBI:18248"/>
    </ligandPart>
</feature>
<evidence type="ECO:0000256" key="2">
    <source>
        <dbReference type="ARBA" id="ARBA00004141"/>
    </source>
</evidence>
<keyword evidence="15" id="KW-1185">Reference proteome</keyword>
<comment type="pathway">
    <text evidence="11 13">Porphyrin-containing compound metabolism; heme A biosynthesis; heme A from heme O: step 1/1.</text>
</comment>
<feature type="transmembrane region" description="Helical" evidence="13">
    <location>
        <begin position="36"/>
        <end position="55"/>
    </location>
</feature>
<dbReference type="GO" id="GO:0016653">
    <property type="term" value="F:oxidoreductase activity, acting on NAD(P)H, heme protein as acceptor"/>
    <property type="evidence" value="ECO:0007669"/>
    <property type="project" value="TreeGrafter"/>
</dbReference>
<evidence type="ECO:0000256" key="13">
    <source>
        <dbReference type="HAMAP-Rule" id="MF_01665"/>
    </source>
</evidence>
<feature type="transmembrane region" description="Helical" evidence="13">
    <location>
        <begin position="149"/>
        <end position="167"/>
    </location>
</feature>
<keyword evidence="10 13" id="KW-0472">Membrane</keyword>
<dbReference type="UniPathway" id="UPA00269">
    <property type="reaction ID" value="UER00713"/>
</dbReference>
<dbReference type="RefSeq" id="WP_043919076.1">
    <property type="nucleotide sequence ID" value="NZ_FZPF01000004.1"/>
</dbReference>
<evidence type="ECO:0000256" key="10">
    <source>
        <dbReference type="ARBA" id="ARBA00023136"/>
    </source>
</evidence>
<dbReference type="Pfam" id="PF02628">
    <property type="entry name" value="COX15-CtaA"/>
    <property type="match status" value="1"/>
</dbReference>
<accession>A0A0D1CMJ8</accession>
<feature type="transmembrane region" description="Helical" evidence="13">
    <location>
        <begin position="120"/>
        <end position="137"/>
    </location>
</feature>
<dbReference type="NCBIfam" id="NF045570">
    <property type="entry name" value="HemSynCtaAAlphapr"/>
    <property type="match status" value="1"/>
</dbReference>
<dbReference type="STRING" id="935700.jaqu_22920"/>
<comment type="function">
    <text evidence="13">Catalyzes the conversion of heme O to heme A by two successive hydroxylations of the methyl group at C8. The first hydroxylation forms heme I, the second hydroxylation results in an unstable dihydroxymethyl group, which spontaneously dehydrates, resulting in the formyl group of heme A.</text>
</comment>
<dbReference type="PATRIC" id="fig|935700.4.peg.2359"/>
<dbReference type="InterPro" id="IPR023754">
    <property type="entry name" value="HemeA_Synthase_type2"/>
</dbReference>
<dbReference type="GO" id="GO:0005886">
    <property type="term" value="C:plasma membrane"/>
    <property type="evidence" value="ECO:0007669"/>
    <property type="project" value="UniProtKB-SubCell"/>
</dbReference>
<evidence type="ECO:0000256" key="6">
    <source>
        <dbReference type="ARBA" id="ARBA00022989"/>
    </source>
</evidence>
<dbReference type="PANTHER" id="PTHR23289">
    <property type="entry name" value="CYTOCHROME C OXIDASE ASSEMBLY PROTEIN COX15"/>
    <property type="match status" value="1"/>
</dbReference>
<dbReference type="InterPro" id="IPR054616">
    <property type="entry name" value="HemA_synt_rhodobact"/>
</dbReference>
<evidence type="ECO:0000256" key="11">
    <source>
        <dbReference type="ARBA" id="ARBA00044501"/>
    </source>
</evidence>
<comment type="subcellular location">
    <subcellularLocation>
        <location evidence="13">Cell membrane</location>
        <topology evidence="13">Multi-pass membrane protein</topology>
    </subcellularLocation>
    <subcellularLocation>
        <location evidence="2">Membrane</location>
        <topology evidence="2">Multi-pass membrane protein</topology>
    </subcellularLocation>
</comment>
<dbReference type="InterPro" id="IPR003780">
    <property type="entry name" value="COX15/CtaA_fam"/>
</dbReference>
<evidence type="ECO:0000256" key="7">
    <source>
        <dbReference type="ARBA" id="ARBA00023002"/>
    </source>
</evidence>
<dbReference type="Proteomes" id="UP000032232">
    <property type="component" value="Unassembled WGS sequence"/>
</dbReference>
<evidence type="ECO:0000256" key="1">
    <source>
        <dbReference type="ARBA" id="ARBA00001970"/>
    </source>
</evidence>
<gene>
    <name evidence="13 14" type="primary">ctaA</name>
    <name evidence="14" type="ORF">jaqu_22920</name>
</gene>
<keyword evidence="5 13" id="KW-0479">Metal-binding</keyword>
<reference evidence="14 15" key="1">
    <citation type="submission" date="2015-02" db="EMBL/GenBank/DDBJ databases">
        <title>Genome Sequence of Jannaschia aquimarina DSM28248, a member of the Roseobacter clade.</title>
        <authorList>
            <person name="Voget S."/>
            <person name="Daniel R."/>
        </authorList>
    </citation>
    <scope>NUCLEOTIDE SEQUENCE [LARGE SCALE GENOMIC DNA]</scope>
    <source>
        <strain evidence="14 15">GSW-M26</strain>
    </source>
</reference>
<feature type="binding site" description="axial binding residue" evidence="13">
    <location>
        <position position="288"/>
    </location>
    <ligand>
        <name>heme</name>
        <dbReference type="ChEBI" id="CHEBI:30413"/>
    </ligand>
    <ligandPart>
        <name>Fe</name>
        <dbReference type="ChEBI" id="CHEBI:18248"/>
    </ligandPart>
</feature>
<comment type="cofactor">
    <cofactor evidence="1 13">
        <name>heme b</name>
        <dbReference type="ChEBI" id="CHEBI:60344"/>
    </cofactor>
</comment>
<dbReference type="EC" id="1.17.99.9" evidence="13"/>
<dbReference type="HAMAP" id="MF_01665">
    <property type="entry name" value="HemeA_synth_type2"/>
    <property type="match status" value="1"/>
</dbReference>
<keyword evidence="6 13" id="KW-1133">Transmembrane helix</keyword>
<feature type="transmembrane region" description="Helical" evidence="13">
    <location>
        <begin position="222"/>
        <end position="246"/>
    </location>
</feature>
<dbReference type="OrthoDB" id="9793156at2"/>
<evidence type="ECO:0000256" key="12">
    <source>
        <dbReference type="ARBA" id="ARBA00048044"/>
    </source>
</evidence>
<evidence type="ECO:0000256" key="5">
    <source>
        <dbReference type="ARBA" id="ARBA00022723"/>
    </source>
</evidence>
<keyword evidence="3 13" id="KW-1003">Cell membrane</keyword>
<dbReference type="GO" id="GO:0006784">
    <property type="term" value="P:heme A biosynthetic process"/>
    <property type="evidence" value="ECO:0007669"/>
    <property type="project" value="UniProtKB-UniRule"/>
</dbReference>
<protein>
    <recommendedName>
        <fullName evidence="13">Heme A synthase</fullName>
        <shortName evidence="13">HAS</shortName>
        <ecNumber evidence="13">1.17.99.9</ecNumber>
    </recommendedName>
    <alternativeName>
        <fullName evidence="13">Cytochrome aa3-controlling protein</fullName>
    </alternativeName>
</protein>
<dbReference type="GO" id="GO:0120547">
    <property type="term" value="F:heme A synthase activity"/>
    <property type="evidence" value="ECO:0007669"/>
    <property type="project" value="UniProtKB-EC"/>
</dbReference>
<evidence type="ECO:0000313" key="14">
    <source>
        <dbReference type="EMBL" id="KIT16022.1"/>
    </source>
</evidence>
<dbReference type="PANTHER" id="PTHR23289:SF2">
    <property type="entry name" value="CYTOCHROME C OXIDASE ASSEMBLY PROTEIN COX15 HOMOLOG"/>
    <property type="match status" value="1"/>
</dbReference>
<feature type="transmembrane region" description="Helical" evidence="13">
    <location>
        <begin position="342"/>
        <end position="360"/>
    </location>
</feature>
<keyword evidence="8 13" id="KW-0408">Iron</keyword>
<evidence type="ECO:0000256" key="4">
    <source>
        <dbReference type="ARBA" id="ARBA00022692"/>
    </source>
</evidence>
<feature type="transmembrane region" description="Helical" evidence="13">
    <location>
        <begin position="179"/>
        <end position="202"/>
    </location>
</feature>
<evidence type="ECO:0000256" key="3">
    <source>
        <dbReference type="ARBA" id="ARBA00022475"/>
    </source>
</evidence>
<name>A0A0D1CMJ8_9RHOB</name>
<evidence type="ECO:0000256" key="8">
    <source>
        <dbReference type="ARBA" id="ARBA00023004"/>
    </source>
</evidence>
<keyword evidence="4 13" id="KW-0812">Transmembrane</keyword>
<keyword evidence="7 13" id="KW-0560">Oxidoreductase</keyword>
<comment type="caution">
    <text evidence="14">The sequence shown here is derived from an EMBL/GenBank/DDBJ whole genome shotgun (WGS) entry which is preliminary data.</text>
</comment>
<organism evidence="14 15">
    <name type="scientific">Jannaschia aquimarina</name>
    <dbReference type="NCBI Taxonomy" id="935700"/>
    <lineage>
        <taxon>Bacteria</taxon>
        <taxon>Pseudomonadati</taxon>
        <taxon>Pseudomonadota</taxon>
        <taxon>Alphaproteobacteria</taxon>
        <taxon>Rhodobacterales</taxon>
        <taxon>Roseobacteraceae</taxon>
        <taxon>Jannaschia</taxon>
    </lineage>
</organism>
<proteinExistence type="inferred from homology"/>
<dbReference type="GO" id="GO:0046872">
    <property type="term" value="F:metal ion binding"/>
    <property type="evidence" value="ECO:0007669"/>
    <property type="project" value="UniProtKB-KW"/>
</dbReference>
<sequence length="377" mass="41988">MAKRAIFEEVGTSERKAVATGGIDAARKGDRLAVRLWLGILFALVVVMIAVGGMTRLTDSGLSITEWRPVTGAIPPLSQADWEAEFELYRQIPEYQLQNRGMTMAEFKVIYWWEWGHRQLGRFIGLVWAVGFLGLLLTKRIPPGWTGRLLGLGALGGLQGAIGWWMVASGLTGTMLDVASYRLATHLGLAFVILGLIAWFMLSMARPASDLLQARRLSETRFMTWGAVLVGAVLFQIIWGALVAGIDAGRNYIDWPLMAGGLTPPGMWEMAPWWRNLFENDGTVQFFHRLWGYVLFALVIWAAMAARRSPNRKTKIAFTAVAHMTFLQILLGIVTVMYSSPWYLAIVHQFGAVVLLVLAIRARHRAKYPLAQSVRTA</sequence>
<comment type="similarity">
    <text evidence="13">Belongs to the COX15/CtaA family. Type 2 subfamily.</text>
</comment>
<evidence type="ECO:0000313" key="15">
    <source>
        <dbReference type="Proteomes" id="UP000032232"/>
    </source>
</evidence>
<feature type="transmembrane region" description="Helical" evidence="13">
    <location>
        <begin position="286"/>
        <end position="304"/>
    </location>
</feature>